<dbReference type="EMBL" id="JFHR01000023">
    <property type="protein sequence ID" value="KEQ53414.1"/>
    <property type="molecule type" value="Genomic_DNA"/>
</dbReference>
<feature type="transmembrane region" description="Helical" evidence="1">
    <location>
        <begin position="302"/>
        <end position="322"/>
    </location>
</feature>
<feature type="transmembrane region" description="Helical" evidence="1">
    <location>
        <begin position="185"/>
        <end position="205"/>
    </location>
</feature>
<name>A0A081RDZ1_SPHCR</name>
<feature type="transmembrane region" description="Helical" evidence="1">
    <location>
        <begin position="352"/>
        <end position="374"/>
    </location>
</feature>
<feature type="transmembrane region" description="Helical" evidence="1">
    <location>
        <begin position="34"/>
        <end position="56"/>
    </location>
</feature>
<keyword evidence="1" id="KW-1133">Transmembrane helix</keyword>
<dbReference type="Pfam" id="PF09925">
    <property type="entry name" value="DUF2157"/>
    <property type="match status" value="1"/>
</dbReference>
<evidence type="ECO:0000259" key="2">
    <source>
        <dbReference type="Pfam" id="PF09925"/>
    </source>
</evidence>
<feature type="transmembrane region" description="Helical" evidence="1">
    <location>
        <begin position="68"/>
        <end position="87"/>
    </location>
</feature>
<comment type="caution">
    <text evidence="3">The sequence shown here is derived from an EMBL/GenBank/DDBJ whole genome shotgun (WGS) entry which is preliminary data.</text>
</comment>
<feature type="domain" description="DUF2157" evidence="2">
    <location>
        <begin position="8"/>
        <end position="146"/>
    </location>
</feature>
<evidence type="ECO:0000256" key="1">
    <source>
        <dbReference type="SAM" id="Phobius"/>
    </source>
</evidence>
<dbReference type="InterPro" id="IPR018677">
    <property type="entry name" value="DUF2157"/>
</dbReference>
<gene>
    <name evidence="3" type="ORF">BV95_02277</name>
</gene>
<protein>
    <recommendedName>
        <fullName evidence="2">DUF2157 domain-containing protein</fullName>
    </recommendedName>
</protein>
<evidence type="ECO:0000313" key="4">
    <source>
        <dbReference type="Proteomes" id="UP000028411"/>
    </source>
</evidence>
<dbReference type="OrthoDB" id="7469499at2"/>
<organism evidence="3 4">
    <name type="scientific">Sphingobium chlorophenolicum</name>
    <dbReference type="NCBI Taxonomy" id="46429"/>
    <lineage>
        <taxon>Bacteria</taxon>
        <taxon>Pseudomonadati</taxon>
        <taxon>Pseudomonadota</taxon>
        <taxon>Alphaproteobacteria</taxon>
        <taxon>Sphingomonadales</taxon>
        <taxon>Sphingomonadaceae</taxon>
        <taxon>Sphingobium</taxon>
    </lineage>
</organism>
<feature type="transmembrane region" description="Helical" evidence="1">
    <location>
        <begin position="329"/>
        <end position="346"/>
    </location>
</feature>
<accession>A0A081RDZ1</accession>
<feature type="transmembrane region" description="Helical" evidence="1">
    <location>
        <begin position="99"/>
        <end position="119"/>
    </location>
</feature>
<keyword evidence="1" id="KW-0812">Transmembrane</keyword>
<evidence type="ECO:0000313" key="3">
    <source>
        <dbReference type="EMBL" id="KEQ53414.1"/>
    </source>
</evidence>
<dbReference type="eggNOG" id="COG4872">
    <property type="taxonomic scope" value="Bacteria"/>
</dbReference>
<feature type="transmembrane region" description="Helical" evidence="1">
    <location>
        <begin position="217"/>
        <end position="239"/>
    </location>
</feature>
<dbReference type="RefSeq" id="WP_037451520.1">
    <property type="nucleotide sequence ID" value="NZ_JFHR01000023.1"/>
</dbReference>
<feature type="transmembrane region" description="Helical" evidence="1">
    <location>
        <begin position="125"/>
        <end position="142"/>
    </location>
</feature>
<dbReference type="AlphaFoldDB" id="A0A081RDZ1"/>
<dbReference type="Proteomes" id="UP000028411">
    <property type="component" value="Unassembled WGS sequence"/>
</dbReference>
<feature type="transmembrane region" description="Helical" evidence="1">
    <location>
        <begin position="149"/>
        <end position="165"/>
    </location>
</feature>
<sequence length="388" mass="41434">MSERQLKAWQDAGLIDAGTAGRIREWEAAHHRPLGLWAIIGLGALAIGLGIVSVVAANWDAISGETRLAIHFALMVGLAGLLWRYLPDAAAKNDYFNDGALFVAAVLGLSFFGHIGQVYQTSSPLWQPLLVWLVIFSPLLLLFGRGWPVAGLWLAGVLGTAWSHADEYGRGWLWGQSMPQPAWPTLYWGLIATPPMAVAALAAFMRGRSDRPGFWRLLEQLAMIVILTGVSIAIIAGGWDSGTHHVVGSAVIRSLALAGTAAVIWAFRQGRSGQATAGILAVAAVLHVAQALLLGVEGATRGPWIGALFFLLLWSAVAAGALFARWRRLFQGAIALLALRIIILSFELNDDLLGSGAGLILSGAFAMAVAWGTVRISRRYAPAERNGE</sequence>
<feature type="transmembrane region" description="Helical" evidence="1">
    <location>
        <begin position="245"/>
        <end position="267"/>
    </location>
</feature>
<reference evidence="3 4" key="1">
    <citation type="submission" date="2014-02" db="EMBL/GenBank/DDBJ databases">
        <title>Whole genome sequence of Sphingobium chlorophenolicum NBRC 16172.</title>
        <authorList>
            <person name="Gan H.M."/>
            <person name="Gan H.Y."/>
            <person name="Chew T.H."/>
            <person name="Savka M.A."/>
        </authorList>
    </citation>
    <scope>NUCLEOTIDE SEQUENCE [LARGE SCALE GENOMIC DNA]</scope>
    <source>
        <strain evidence="3 4">NBRC 16172</strain>
    </source>
</reference>
<feature type="transmembrane region" description="Helical" evidence="1">
    <location>
        <begin position="279"/>
        <end position="296"/>
    </location>
</feature>
<proteinExistence type="predicted"/>
<keyword evidence="1" id="KW-0472">Membrane</keyword>
<dbReference type="PATRIC" id="fig|46429.4.peg.2254"/>